<reference evidence="7 8" key="1">
    <citation type="submission" date="2019-03" db="EMBL/GenBank/DDBJ databases">
        <title>Genomic Encyclopedia of Type Strains, Phase IV (KMG-IV): sequencing the most valuable type-strain genomes for metagenomic binning, comparative biology and taxonomic classification.</title>
        <authorList>
            <person name="Goeker M."/>
        </authorList>
    </citation>
    <scope>NUCLEOTIDE SEQUENCE [LARGE SCALE GENOMIC DNA]</scope>
    <source>
        <strain evidence="7 8">DSM 15505</strain>
    </source>
</reference>
<dbReference type="NCBIfam" id="TIGR01352">
    <property type="entry name" value="tonB_Cterm"/>
    <property type="match status" value="1"/>
</dbReference>
<keyword evidence="3 6" id="KW-1133">Transmembrane helix</keyword>
<dbReference type="OrthoDB" id="6368008at2"/>
<dbReference type="SUPFAM" id="SSF74653">
    <property type="entry name" value="TolA/TonB C-terminal domain"/>
    <property type="match status" value="1"/>
</dbReference>
<comment type="caution">
    <text evidence="7">The sequence shown here is derived from an EMBL/GenBank/DDBJ whole genome shotgun (WGS) entry which is preliminary data.</text>
</comment>
<gene>
    <name evidence="7" type="ORF">DES49_2458</name>
</gene>
<dbReference type="GO" id="GO:0016020">
    <property type="term" value="C:membrane"/>
    <property type="evidence" value="ECO:0007669"/>
    <property type="project" value="UniProtKB-SubCell"/>
</dbReference>
<proteinExistence type="predicted"/>
<evidence type="ECO:0000256" key="4">
    <source>
        <dbReference type="ARBA" id="ARBA00023136"/>
    </source>
</evidence>
<comment type="subcellular location">
    <subcellularLocation>
        <location evidence="1">Membrane</location>
        <topology evidence="1">Single-pass membrane protein</topology>
    </subcellularLocation>
</comment>
<keyword evidence="8" id="KW-1185">Reference proteome</keyword>
<organism evidence="7 8">
    <name type="scientific">Halospina denitrificans</name>
    <dbReference type="NCBI Taxonomy" id="332522"/>
    <lineage>
        <taxon>Bacteria</taxon>
        <taxon>Pseudomonadati</taxon>
        <taxon>Pseudomonadota</taxon>
        <taxon>Gammaproteobacteria</taxon>
        <taxon>Halospina</taxon>
    </lineage>
</organism>
<evidence type="ECO:0000313" key="7">
    <source>
        <dbReference type="EMBL" id="TDT38481.1"/>
    </source>
</evidence>
<keyword evidence="2 6" id="KW-0812">Transmembrane</keyword>
<evidence type="ECO:0000256" key="6">
    <source>
        <dbReference type="SAM" id="Phobius"/>
    </source>
</evidence>
<feature type="region of interest" description="Disordered" evidence="5">
    <location>
        <begin position="53"/>
        <end position="154"/>
    </location>
</feature>
<keyword evidence="4 6" id="KW-0472">Membrane</keyword>
<dbReference type="Gene3D" id="3.30.1150.10">
    <property type="match status" value="1"/>
</dbReference>
<protein>
    <submittedName>
        <fullName evidence="7">TonB family protein</fullName>
    </submittedName>
</protein>
<feature type="transmembrane region" description="Helical" evidence="6">
    <location>
        <begin position="12"/>
        <end position="34"/>
    </location>
</feature>
<feature type="compositionally biased region" description="Polar residues" evidence="5">
    <location>
        <begin position="57"/>
        <end position="81"/>
    </location>
</feature>
<name>A0A4R7JKF7_9GAMM</name>
<evidence type="ECO:0000313" key="8">
    <source>
        <dbReference type="Proteomes" id="UP000295830"/>
    </source>
</evidence>
<dbReference type="EMBL" id="SOAX01000006">
    <property type="protein sequence ID" value="TDT38481.1"/>
    <property type="molecule type" value="Genomic_DNA"/>
</dbReference>
<evidence type="ECO:0000256" key="1">
    <source>
        <dbReference type="ARBA" id="ARBA00004167"/>
    </source>
</evidence>
<dbReference type="InterPro" id="IPR006260">
    <property type="entry name" value="TonB/TolA_C"/>
</dbReference>
<dbReference type="AlphaFoldDB" id="A0A4R7JKF7"/>
<evidence type="ECO:0000256" key="3">
    <source>
        <dbReference type="ARBA" id="ARBA00022989"/>
    </source>
</evidence>
<sequence length="253" mass="27514">MQESKNTTAYRIILSLSLALFVHVLLAMLVRAWLQVPPEPERPPLTVSVRIAPAGESPNQSAASRENRQGTPSRAQTSESGGSKPVIGRDNGERTAPIQAPPETQTPGRPDLSAANPESGSEDSVSSFRQLFGNRSPETDAPAEDAQVTRLSREDTRNLSDYEIQLWEKIAGEIRYEAALGDLEEPRAVTLELRLMGNGALRRARIRKSSGSEALDSLGRQAALAASPFPEPPEGSGRFRVRLIFEPPEEKAP</sequence>
<dbReference type="Proteomes" id="UP000295830">
    <property type="component" value="Unassembled WGS sequence"/>
</dbReference>
<evidence type="ECO:0000256" key="5">
    <source>
        <dbReference type="SAM" id="MobiDB-lite"/>
    </source>
</evidence>
<dbReference type="Pfam" id="PF13103">
    <property type="entry name" value="TonB_2"/>
    <property type="match status" value="1"/>
</dbReference>
<evidence type="ECO:0000256" key="2">
    <source>
        <dbReference type="ARBA" id="ARBA00022692"/>
    </source>
</evidence>
<accession>A0A4R7JKF7</accession>
<dbReference type="RefSeq" id="WP_133736700.1">
    <property type="nucleotide sequence ID" value="NZ_SOAX01000006.1"/>
</dbReference>
<feature type="compositionally biased region" description="Polar residues" evidence="5">
    <location>
        <begin position="116"/>
        <end position="129"/>
    </location>
</feature>